<feature type="region of interest" description="Disordered" evidence="1">
    <location>
        <begin position="24"/>
        <end position="43"/>
    </location>
</feature>
<accession>A0A7J5XN85</accession>
<gene>
    <name evidence="2" type="ORF">F7725_010071</name>
</gene>
<name>A0A7J5XN85_DISMA</name>
<evidence type="ECO:0000256" key="1">
    <source>
        <dbReference type="SAM" id="MobiDB-lite"/>
    </source>
</evidence>
<proteinExistence type="predicted"/>
<dbReference type="EMBL" id="JAAKFY010000022">
    <property type="protein sequence ID" value="KAF3838303.1"/>
    <property type="molecule type" value="Genomic_DNA"/>
</dbReference>
<evidence type="ECO:0000313" key="3">
    <source>
        <dbReference type="Proteomes" id="UP000518266"/>
    </source>
</evidence>
<protein>
    <submittedName>
        <fullName evidence="2">Uncharacterized protein</fullName>
    </submittedName>
</protein>
<dbReference type="AlphaFoldDB" id="A0A7J5XN85"/>
<keyword evidence="3" id="KW-1185">Reference proteome</keyword>
<reference evidence="2 3" key="1">
    <citation type="submission" date="2020-03" db="EMBL/GenBank/DDBJ databases">
        <title>Dissostichus mawsoni Genome sequencing and assembly.</title>
        <authorList>
            <person name="Park H."/>
        </authorList>
    </citation>
    <scope>NUCLEOTIDE SEQUENCE [LARGE SCALE GENOMIC DNA]</scope>
    <source>
        <strain evidence="2">DM0001</strain>
        <tissue evidence="2">Muscle</tissue>
    </source>
</reference>
<evidence type="ECO:0000313" key="2">
    <source>
        <dbReference type="EMBL" id="KAF3838303.1"/>
    </source>
</evidence>
<dbReference type="Proteomes" id="UP000518266">
    <property type="component" value="Unassembled WGS sequence"/>
</dbReference>
<comment type="caution">
    <text evidence="2">The sequence shown here is derived from an EMBL/GenBank/DDBJ whole genome shotgun (WGS) entry which is preliminary data.</text>
</comment>
<organism evidence="2 3">
    <name type="scientific">Dissostichus mawsoni</name>
    <name type="common">Antarctic cod</name>
    <dbReference type="NCBI Taxonomy" id="36200"/>
    <lineage>
        <taxon>Eukaryota</taxon>
        <taxon>Metazoa</taxon>
        <taxon>Chordata</taxon>
        <taxon>Craniata</taxon>
        <taxon>Vertebrata</taxon>
        <taxon>Euteleostomi</taxon>
        <taxon>Actinopterygii</taxon>
        <taxon>Neopterygii</taxon>
        <taxon>Teleostei</taxon>
        <taxon>Neoteleostei</taxon>
        <taxon>Acanthomorphata</taxon>
        <taxon>Eupercaria</taxon>
        <taxon>Perciformes</taxon>
        <taxon>Notothenioidei</taxon>
        <taxon>Nototheniidae</taxon>
        <taxon>Dissostichus</taxon>
    </lineage>
</organism>
<sequence>MKGCSLVSPVLTLTPSIIHQEHHGAPVLNDKGQRGKAGGFTWSERLNRKREEVTEDNRESVSEGERA</sequence>